<feature type="region of interest" description="Disordered" evidence="1">
    <location>
        <begin position="1"/>
        <end position="46"/>
    </location>
</feature>
<dbReference type="AlphaFoldDB" id="A0A4Z2E0J8"/>
<protein>
    <submittedName>
        <fullName evidence="2">Uncharacterized protein</fullName>
    </submittedName>
</protein>
<gene>
    <name evidence="2" type="ORF">EYF80_067550</name>
</gene>
<organism evidence="2 3">
    <name type="scientific">Liparis tanakae</name>
    <name type="common">Tanaka's snailfish</name>
    <dbReference type="NCBI Taxonomy" id="230148"/>
    <lineage>
        <taxon>Eukaryota</taxon>
        <taxon>Metazoa</taxon>
        <taxon>Chordata</taxon>
        <taxon>Craniata</taxon>
        <taxon>Vertebrata</taxon>
        <taxon>Euteleostomi</taxon>
        <taxon>Actinopterygii</taxon>
        <taxon>Neopterygii</taxon>
        <taxon>Teleostei</taxon>
        <taxon>Neoteleostei</taxon>
        <taxon>Acanthomorphata</taxon>
        <taxon>Eupercaria</taxon>
        <taxon>Perciformes</taxon>
        <taxon>Cottioidei</taxon>
        <taxon>Cottales</taxon>
        <taxon>Liparidae</taxon>
        <taxon>Liparis</taxon>
    </lineage>
</organism>
<name>A0A4Z2E0J8_9TELE</name>
<keyword evidence="3" id="KW-1185">Reference proteome</keyword>
<evidence type="ECO:0000313" key="2">
    <source>
        <dbReference type="EMBL" id="TNN22336.1"/>
    </source>
</evidence>
<feature type="compositionally biased region" description="Low complexity" evidence="1">
    <location>
        <begin position="1"/>
        <end position="12"/>
    </location>
</feature>
<accession>A0A4Z2E0J8</accession>
<sequence>MAAAQRQLAARRPGGRGEPRPAARRVPERGRLHGVSTNEAGCTACP</sequence>
<evidence type="ECO:0000256" key="1">
    <source>
        <dbReference type="SAM" id="MobiDB-lite"/>
    </source>
</evidence>
<comment type="caution">
    <text evidence="2">The sequence shown here is derived from an EMBL/GenBank/DDBJ whole genome shotgun (WGS) entry which is preliminary data.</text>
</comment>
<reference evidence="2 3" key="1">
    <citation type="submission" date="2019-03" db="EMBL/GenBank/DDBJ databases">
        <title>First draft genome of Liparis tanakae, snailfish: a comprehensive survey of snailfish specific genes.</title>
        <authorList>
            <person name="Kim W."/>
            <person name="Song I."/>
            <person name="Jeong J.-H."/>
            <person name="Kim D."/>
            <person name="Kim S."/>
            <person name="Ryu S."/>
            <person name="Song J.Y."/>
            <person name="Lee S.K."/>
        </authorList>
    </citation>
    <scope>NUCLEOTIDE SEQUENCE [LARGE SCALE GENOMIC DNA]</scope>
    <source>
        <tissue evidence="2">Muscle</tissue>
    </source>
</reference>
<proteinExistence type="predicted"/>
<dbReference type="Proteomes" id="UP000314294">
    <property type="component" value="Unassembled WGS sequence"/>
</dbReference>
<dbReference type="EMBL" id="SRLO01023031">
    <property type="protein sequence ID" value="TNN22336.1"/>
    <property type="molecule type" value="Genomic_DNA"/>
</dbReference>
<feature type="compositionally biased region" description="Basic and acidic residues" evidence="1">
    <location>
        <begin position="15"/>
        <end position="31"/>
    </location>
</feature>
<evidence type="ECO:0000313" key="3">
    <source>
        <dbReference type="Proteomes" id="UP000314294"/>
    </source>
</evidence>